<evidence type="ECO:0000313" key="2">
    <source>
        <dbReference type="Proteomes" id="UP000004221"/>
    </source>
</evidence>
<accession>I4EME0</accession>
<gene>
    <name evidence="1" type="ORF">NITHO_5950002</name>
</gene>
<dbReference type="EMBL" id="CAGS01000551">
    <property type="protein sequence ID" value="CCF85853.1"/>
    <property type="molecule type" value="Genomic_DNA"/>
</dbReference>
<evidence type="ECO:0000313" key="1">
    <source>
        <dbReference type="EMBL" id="CCF85853.1"/>
    </source>
</evidence>
<dbReference type="Proteomes" id="UP000004221">
    <property type="component" value="Unassembled WGS sequence"/>
</dbReference>
<reference evidence="1 2" key="1">
    <citation type="journal article" date="2012" name="ISME J.">
        <title>Nitrification expanded: discovery, physiology and genomics of a nitrite-oxidizing bacterium from the phylum Chloroflexi.</title>
        <authorList>
            <person name="Sorokin D.Y."/>
            <person name="Lucker S."/>
            <person name="Vejmelkova D."/>
            <person name="Kostrikina N.A."/>
            <person name="Kleerebezem R."/>
            <person name="Rijpstra W.I."/>
            <person name="Damste J.S."/>
            <person name="Le Paslier D."/>
            <person name="Muyzer G."/>
            <person name="Wagner M."/>
            <person name="van Loosdrecht M.C."/>
            <person name="Daims H."/>
        </authorList>
    </citation>
    <scope>NUCLEOTIDE SEQUENCE [LARGE SCALE GENOMIC DNA]</scope>
    <source>
        <strain evidence="2">none</strain>
    </source>
</reference>
<sequence>MREQELASLMIQAGLERGIDVEQVVEELLTLPLPSFVDSQLFRSSLLTAVEAHLQAQLADRMRRLRKQFGLETRAREGARVEVPAGATPPIIDKNATVDARIQMTGRPAEGQEIPGDATMVWTTYPGRDSGK</sequence>
<protein>
    <submittedName>
        <fullName evidence="1">Uncharacterized protein</fullName>
    </submittedName>
</protein>
<proteinExistence type="predicted"/>
<name>I4EME0_9BACT</name>
<keyword evidence="2" id="KW-1185">Reference proteome</keyword>
<organism evidence="1 2">
    <name type="scientific">Nitrolancea hollandica Lb</name>
    <dbReference type="NCBI Taxonomy" id="1129897"/>
    <lineage>
        <taxon>Bacteria</taxon>
        <taxon>Pseudomonadati</taxon>
        <taxon>Thermomicrobiota</taxon>
        <taxon>Thermomicrobia</taxon>
        <taxon>Sphaerobacterales</taxon>
        <taxon>Sphaerobacterineae</taxon>
        <taxon>Sphaerobacteraceae</taxon>
        <taxon>Nitrolancea</taxon>
    </lineage>
</organism>
<comment type="caution">
    <text evidence="1">The sequence shown here is derived from an EMBL/GenBank/DDBJ whole genome shotgun (WGS) entry which is preliminary data.</text>
</comment>
<dbReference type="AlphaFoldDB" id="I4EME0"/>
<dbReference type="RefSeq" id="WP_008481110.1">
    <property type="nucleotide sequence ID" value="NZ_CAGS01000551.1"/>
</dbReference>